<dbReference type="eggNOG" id="ENOG502RP20">
    <property type="taxonomic scope" value="Eukaryota"/>
</dbReference>
<comment type="similarity">
    <text evidence="2">Belongs to the metallo-beta-lactamase superfamily.</text>
</comment>
<dbReference type="HOGENOM" id="CLU_2306933_0_0_1"/>
<dbReference type="InParanoid" id="A0A0A0HVB5"/>
<dbReference type="PANTHER" id="PTHR42978:SF2">
    <property type="entry name" value="102 KBASES UNSTABLE REGION: FROM 1 TO 119443"/>
    <property type="match status" value="1"/>
</dbReference>
<protein>
    <recommendedName>
        <fullName evidence="8">Metallo-beta-lactamase domain-containing protein</fullName>
    </recommendedName>
</protein>
<dbReference type="SUPFAM" id="SSF56281">
    <property type="entry name" value="Metallo-hydrolase/oxidoreductase"/>
    <property type="match status" value="1"/>
</dbReference>
<dbReference type="RefSeq" id="XP_010761182.1">
    <property type="nucleotide sequence ID" value="XM_010762880.1"/>
</dbReference>
<dbReference type="OrthoDB" id="10250730at2759"/>
<sequence>MIFDLGLREDAENYIPPVAERIRARVIINVKEDVFDSLANANIDLKTDIYVVIFSHLHYDHVGHPSKFSAPKTKFVIGPGAMNALLAPPKHVPGRSRFDL</sequence>
<evidence type="ECO:0000313" key="7">
    <source>
        <dbReference type="Proteomes" id="UP000001628"/>
    </source>
</evidence>
<dbReference type="AlphaFoldDB" id="A0A0A0HVB5"/>
<dbReference type="VEuPathDB" id="FungiDB:PADG_11966"/>
<evidence type="ECO:0000256" key="5">
    <source>
        <dbReference type="ARBA" id="ARBA00022833"/>
    </source>
</evidence>
<dbReference type="InterPro" id="IPR051013">
    <property type="entry name" value="MBL_superfamily_lactonases"/>
</dbReference>
<dbReference type="Gene3D" id="3.60.15.10">
    <property type="entry name" value="Ribonuclease Z/Hydroxyacylglutathione hydrolase-like"/>
    <property type="match status" value="1"/>
</dbReference>
<keyword evidence="4" id="KW-0378">Hydrolase</keyword>
<dbReference type="EMBL" id="KN275962">
    <property type="protein sequence ID" value="KGM91986.1"/>
    <property type="molecule type" value="Genomic_DNA"/>
</dbReference>
<evidence type="ECO:0008006" key="8">
    <source>
        <dbReference type="Google" id="ProtNLM"/>
    </source>
</evidence>
<keyword evidence="3" id="KW-0479">Metal-binding</keyword>
<evidence type="ECO:0000256" key="1">
    <source>
        <dbReference type="ARBA" id="ARBA00001947"/>
    </source>
</evidence>
<dbReference type="GO" id="GO:0016787">
    <property type="term" value="F:hydrolase activity"/>
    <property type="evidence" value="ECO:0007669"/>
    <property type="project" value="UniProtKB-KW"/>
</dbReference>
<proteinExistence type="inferred from homology"/>
<dbReference type="GO" id="GO:0046872">
    <property type="term" value="F:metal ion binding"/>
    <property type="evidence" value="ECO:0007669"/>
    <property type="project" value="UniProtKB-KW"/>
</dbReference>
<accession>A0A0A0HVB5</accession>
<comment type="cofactor">
    <cofactor evidence="1">
        <name>Zn(2+)</name>
        <dbReference type="ChEBI" id="CHEBI:29105"/>
    </cofactor>
</comment>
<dbReference type="KEGG" id="pbn:PADG_11966"/>
<dbReference type="Proteomes" id="UP000001628">
    <property type="component" value="Unassembled WGS sequence"/>
</dbReference>
<dbReference type="InterPro" id="IPR036866">
    <property type="entry name" value="RibonucZ/Hydroxyglut_hydro"/>
</dbReference>
<reference evidence="6 7" key="1">
    <citation type="journal article" date="2011" name="PLoS Genet.">
        <title>Comparative genomic analysis of human fungal pathogens causing paracoccidioidomycosis.</title>
        <authorList>
            <person name="Desjardins C.A."/>
            <person name="Champion M.D."/>
            <person name="Holder J.W."/>
            <person name="Muszewska A."/>
            <person name="Goldberg J."/>
            <person name="Bailao A.M."/>
            <person name="Brigido M.M."/>
            <person name="Ferreira M.E."/>
            <person name="Garcia A.M."/>
            <person name="Grynberg M."/>
            <person name="Gujja S."/>
            <person name="Heiman D.I."/>
            <person name="Henn M.R."/>
            <person name="Kodira C.D."/>
            <person name="Leon-Narvaez H."/>
            <person name="Longo L.V."/>
            <person name="Ma L.J."/>
            <person name="Malavazi I."/>
            <person name="Matsuo A.L."/>
            <person name="Morais F.V."/>
            <person name="Pereira M."/>
            <person name="Rodriguez-Brito S."/>
            <person name="Sakthikumar S."/>
            <person name="Salem-Izacc S.M."/>
            <person name="Sykes S.M."/>
            <person name="Teixeira M.M."/>
            <person name="Vallejo M.C."/>
            <person name="Walter M.E."/>
            <person name="Yandava C."/>
            <person name="Young S."/>
            <person name="Zeng Q."/>
            <person name="Zucker J."/>
            <person name="Felipe M.S."/>
            <person name="Goldman G.H."/>
            <person name="Haas B.J."/>
            <person name="McEwen J.G."/>
            <person name="Nino-Vega G."/>
            <person name="Puccia R."/>
            <person name="San-Blas G."/>
            <person name="Soares C.M."/>
            <person name="Birren B.W."/>
            <person name="Cuomo C.A."/>
        </authorList>
    </citation>
    <scope>NUCLEOTIDE SEQUENCE [LARGE SCALE GENOMIC DNA]</scope>
    <source>
        <strain evidence="6 7">Pb18</strain>
    </source>
</reference>
<organism evidence="6 7">
    <name type="scientific">Paracoccidioides brasiliensis (strain Pb18)</name>
    <dbReference type="NCBI Taxonomy" id="502780"/>
    <lineage>
        <taxon>Eukaryota</taxon>
        <taxon>Fungi</taxon>
        <taxon>Dikarya</taxon>
        <taxon>Ascomycota</taxon>
        <taxon>Pezizomycotina</taxon>
        <taxon>Eurotiomycetes</taxon>
        <taxon>Eurotiomycetidae</taxon>
        <taxon>Onygenales</taxon>
        <taxon>Ajellomycetaceae</taxon>
        <taxon>Paracoccidioides</taxon>
    </lineage>
</organism>
<name>A0A0A0HVB5_PARBD</name>
<dbReference type="GeneID" id="22587863"/>
<gene>
    <name evidence="6" type="ORF">PADG_11966</name>
</gene>
<evidence type="ECO:0000256" key="3">
    <source>
        <dbReference type="ARBA" id="ARBA00022723"/>
    </source>
</evidence>
<keyword evidence="5" id="KW-0862">Zinc</keyword>
<evidence type="ECO:0000313" key="6">
    <source>
        <dbReference type="EMBL" id="KGM91986.1"/>
    </source>
</evidence>
<evidence type="ECO:0000256" key="4">
    <source>
        <dbReference type="ARBA" id="ARBA00022801"/>
    </source>
</evidence>
<dbReference type="PANTHER" id="PTHR42978">
    <property type="entry name" value="QUORUM-QUENCHING LACTONASE YTNP-RELATED-RELATED"/>
    <property type="match status" value="1"/>
</dbReference>
<keyword evidence="7" id="KW-1185">Reference proteome</keyword>
<evidence type="ECO:0000256" key="2">
    <source>
        <dbReference type="ARBA" id="ARBA00007749"/>
    </source>
</evidence>